<reference evidence="3 4" key="1">
    <citation type="submission" date="2020-02" db="EMBL/GenBank/DDBJ databases">
        <title>Albibacoteraceae fam. nov., the first described family within the subdivision 4 Verrucomicrobia.</title>
        <authorList>
            <person name="Xi F."/>
        </authorList>
    </citation>
    <scope>NUCLEOTIDE SEQUENCE [LARGE SCALE GENOMIC DNA]</scope>
    <source>
        <strain evidence="3 4">CK1056</strain>
    </source>
</reference>
<dbReference type="NCBIfam" id="NF006761">
    <property type="entry name" value="PRK09282.1"/>
    <property type="match status" value="1"/>
</dbReference>
<dbReference type="Proteomes" id="UP000478417">
    <property type="component" value="Unassembled WGS sequence"/>
</dbReference>
<dbReference type="GO" id="GO:0005737">
    <property type="term" value="C:cytoplasm"/>
    <property type="evidence" value="ECO:0007669"/>
    <property type="project" value="TreeGrafter"/>
</dbReference>
<feature type="domain" description="Pyruvate carboxyltransferase" evidence="2">
    <location>
        <begin position="5"/>
        <end position="265"/>
    </location>
</feature>
<protein>
    <submittedName>
        <fullName evidence="3">Pyruvate carboxylase subunit B</fullName>
        <ecNumber evidence="3">6.4.1.1</ecNumber>
    </submittedName>
</protein>
<dbReference type="InterPro" id="IPR003379">
    <property type="entry name" value="Carboxylase_cons_dom"/>
</dbReference>
<comment type="caution">
    <text evidence="3">The sequence shown here is derived from an EMBL/GenBank/DDBJ whole genome shotgun (WGS) entry which is preliminary data.</text>
</comment>
<dbReference type="PANTHER" id="PTHR43778">
    <property type="entry name" value="PYRUVATE CARBOXYLASE"/>
    <property type="match status" value="1"/>
</dbReference>
<evidence type="ECO:0000313" key="3">
    <source>
        <dbReference type="EMBL" id="NDV60851.1"/>
    </source>
</evidence>
<keyword evidence="3" id="KW-0670">Pyruvate</keyword>
<dbReference type="EC" id="6.4.1.1" evidence="3"/>
<keyword evidence="3" id="KW-0436">Ligase</keyword>
<dbReference type="Pfam" id="PF02436">
    <property type="entry name" value="PYC_OADA"/>
    <property type="match status" value="1"/>
</dbReference>
<dbReference type="Gene3D" id="3.20.20.70">
    <property type="entry name" value="Aldolase class I"/>
    <property type="match status" value="1"/>
</dbReference>
<dbReference type="InterPro" id="IPR055268">
    <property type="entry name" value="PCB-like"/>
</dbReference>
<evidence type="ECO:0000313" key="4">
    <source>
        <dbReference type="Proteomes" id="UP000478417"/>
    </source>
</evidence>
<dbReference type="PANTHER" id="PTHR43778:SF2">
    <property type="entry name" value="PYRUVATE CARBOXYLASE, MITOCHONDRIAL"/>
    <property type="match status" value="1"/>
</dbReference>
<dbReference type="CDD" id="cd07937">
    <property type="entry name" value="DRE_TIM_PC_TC_5S"/>
    <property type="match status" value="1"/>
</dbReference>
<accession>A0A6B2LWQ8</accession>
<dbReference type="SUPFAM" id="SSF51569">
    <property type="entry name" value="Aldolase"/>
    <property type="match status" value="1"/>
</dbReference>
<organism evidence="3 4">
    <name type="scientific">Oceanipulchritudo coccoides</name>
    <dbReference type="NCBI Taxonomy" id="2706888"/>
    <lineage>
        <taxon>Bacteria</taxon>
        <taxon>Pseudomonadati</taxon>
        <taxon>Verrucomicrobiota</taxon>
        <taxon>Opitutia</taxon>
        <taxon>Puniceicoccales</taxon>
        <taxon>Oceanipulchritudinaceae</taxon>
        <taxon>Oceanipulchritudo</taxon>
    </lineage>
</organism>
<dbReference type="AlphaFoldDB" id="A0A6B2LWQ8"/>
<feature type="compositionally biased region" description="Low complexity" evidence="1">
    <location>
        <begin position="448"/>
        <end position="478"/>
    </location>
</feature>
<dbReference type="InterPro" id="IPR013785">
    <property type="entry name" value="Aldolase_TIM"/>
</dbReference>
<dbReference type="Pfam" id="PF00682">
    <property type="entry name" value="HMGL-like"/>
    <property type="match status" value="1"/>
</dbReference>
<dbReference type="SUPFAM" id="SSF89000">
    <property type="entry name" value="post-HMGL domain-like"/>
    <property type="match status" value="1"/>
</dbReference>
<dbReference type="InterPro" id="IPR000891">
    <property type="entry name" value="PYR_CT"/>
</dbReference>
<keyword evidence="4" id="KW-1185">Reference proteome</keyword>
<dbReference type="GO" id="GO:0006094">
    <property type="term" value="P:gluconeogenesis"/>
    <property type="evidence" value="ECO:0007669"/>
    <property type="project" value="TreeGrafter"/>
</dbReference>
<dbReference type="RefSeq" id="WP_163961246.1">
    <property type="nucleotide sequence ID" value="NZ_JAAGNX010000001.1"/>
</dbReference>
<sequence>MAKQVIFNNMVLRDGHQSLAATRMSTEQMLPVLKQLDSLGFGALETWGGATIDAGLRFLDEFPFDRLDKLKAGTPNTPHMMLLRGQNIVQYANFPDDVVEAFVKMSAKHGMDIFRIFDALNDTRNIKTAVKAVKAAGKHAQGVMCYTTSPVHSIESFLKMGEELEAMGCDSICVKDMAGLIPPVFAYKLVKGLKDRCKIPVNVHTHETAGLGASTYYAAIEAGADMVDTSITPFANGTGQPDTVRMLSLLEDHPRKPEYDIKTLQDLSVHFKKVYAELDKFTAHKNEVVDSEALIYQVPGGMLSNFRNQLKEQKMEDRFEDVFAEIPVVRKALGWIPLVTPTSQIVGVQAMLNVKFGRWKNFSPQAMDIALGYYGQTPAPVDPEVRKIAAEKSGKDPIDCRPADLIEPRMDKLREELKKEGLPSDDEHCVIWAMFPQELKKHYENKSKPAAAPAPKQEVKAAPAAPAAPMAESAPVPAGSRKVQLSINGHDYTAIVEEVVSE</sequence>
<evidence type="ECO:0000256" key="1">
    <source>
        <dbReference type="SAM" id="MobiDB-lite"/>
    </source>
</evidence>
<proteinExistence type="predicted"/>
<evidence type="ECO:0000259" key="2">
    <source>
        <dbReference type="PROSITE" id="PS50991"/>
    </source>
</evidence>
<feature type="region of interest" description="Disordered" evidence="1">
    <location>
        <begin position="444"/>
        <end position="482"/>
    </location>
</feature>
<name>A0A6B2LWQ8_9BACT</name>
<gene>
    <name evidence="3" type="ORF">G0Q06_00125</name>
</gene>
<dbReference type="GO" id="GO:0004736">
    <property type="term" value="F:pyruvate carboxylase activity"/>
    <property type="evidence" value="ECO:0007669"/>
    <property type="project" value="UniProtKB-EC"/>
</dbReference>
<dbReference type="EMBL" id="JAAGNX010000001">
    <property type="protein sequence ID" value="NDV60851.1"/>
    <property type="molecule type" value="Genomic_DNA"/>
</dbReference>
<dbReference type="PROSITE" id="PS50991">
    <property type="entry name" value="PYR_CT"/>
    <property type="match status" value="1"/>
</dbReference>